<accession>A0A157Z1Q0</accession>
<comment type="caution">
    <text evidence="2">The sequence shown here is derived from an EMBL/GenBank/DDBJ whole genome shotgun (WGS) entry which is preliminary data.</text>
</comment>
<reference evidence="2" key="1">
    <citation type="submission" date="2016-01" db="EMBL/GenBank/DDBJ databases">
        <authorList>
            <person name="Peeters C."/>
        </authorList>
    </citation>
    <scope>NUCLEOTIDE SEQUENCE [LARGE SCALE GENOMIC DNA]</scope>
    <source>
        <strain evidence="2">LMG 29325</strain>
    </source>
</reference>
<dbReference type="OrthoDB" id="121499at2"/>
<sequence length="110" mass="12098">MRKTRSPLRAALSAAVLAPAVAVSFAALHSGPANAQAIIVAPSAPPPPRVEPLPPTRAGYAWDPGHWRFAHGGYVWAPGHWRPVRAGYRWIPGHWVQHGPNWRWIDGHWA</sequence>
<dbReference type="STRING" id="1777143.AWB82_00084"/>
<dbReference type="AlphaFoldDB" id="A0A157Z1Q0"/>
<feature type="signal peptide" evidence="1">
    <location>
        <begin position="1"/>
        <end position="35"/>
    </location>
</feature>
<dbReference type="EMBL" id="FCOJ02000001">
    <property type="protein sequence ID" value="SAK39404.1"/>
    <property type="molecule type" value="Genomic_DNA"/>
</dbReference>
<feature type="chain" id="PRO_5007618771" evidence="1">
    <location>
        <begin position="36"/>
        <end position="110"/>
    </location>
</feature>
<organism evidence="2 3">
    <name type="scientific">Caballeronia glebae</name>
    <dbReference type="NCBI Taxonomy" id="1777143"/>
    <lineage>
        <taxon>Bacteria</taxon>
        <taxon>Pseudomonadati</taxon>
        <taxon>Pseudomonadota</taxon>
        <taxon>Betaproteobacteria</taxon>
        <taxon>Burkholderiales</taxon>
        <taxon>Burkholderiaceae</taxon>
        <taxon>Caballeronia</taxon>
    </lineage>
</organism>
<dbReference type="Proteomes" id="UP000054596">
    <property type="component" value="Unassembled WGS sequence"/>
</dbReference>
<dbReference type="InterPro" id="IPR024447">
    <property type="entry name" value="YXWGXW_rpt"/>
</dbReference>
<evidence type="ECO:0000313" key="2">
    <source>
        <dbReference type="EMBL" id="SAK39404.1"/>
    </source>
</evidence>
<evidence type="ECO:0000256" key="1">
    <source>
        <dbReference type="SAM" id="SignalP"/>
    </source>
</evidence>
<keyword evidence="1" id="KW-0732">Signal</keyword>
<dbReference type="RefSeq" id="WP_086965149.1">
    <property type="nucleotide sequence ID" value="NZ_FCOJ02000001.1"/>
</dbReference>
<name>A0A157Z1Q0_9BURK</name>
<dbReference type="Pfam" id="PF12779">
    <property type="entry name" value="WXXGXW"/>
    <property type="match status" value="2"/>
</dbReference>
<proteinExistence type="predicted"/>
<evidence type="ECO:0000313" key="3">
    <source>
        <dbReference type="Proteomes" id="UP000054596"/>
    </source>
</evidence>
<gene>
    <name evidence="2" type="ORF">AWB82_00084</name>
</gene>
<keyword evidence="3" id="KW-1185">Reference proteome</keyword>
<protein>
    <submittedName>
        <fullName evidence="2">YXWGXW repeat protein</fullName>
    </submittedName>
</protein>